<accession>A0ABR9NY08</accession>
<gene>
    <name evidence="1" type="ORF">IIE05_14285</name>
</gene>
<organism evidence="1 2">
    <name type="scientific">Geobacter anodireducens</name>
    <dbReference type="NCBI Taxonomy" id="1340425"/>
    <lineage>
        <taxon>Bacteria</taxon>
        <taxon>Pseudomonadati</taxon>
        <taxon>Thermodesulfobacteriota</taxon>
        <taxon>Desulfuromonadia</taxon>
        <taxon>Geobacterales</taxon>
        <taxon>Geobacteraceae</taxon>
        <taxon>Geobacter</taxon>
    </lineage>
</organism>
<proteinExistence type="predicted"/>
<comment type="caution">
    <text evidence="1">The sequence shown here is derived from an EMBL/GenBank/DDBJ whole genome shotgun (WGS) entry which is preliminary data.</text>
</comment>
<sequence>MLSFRSLADIEAQRPRLPPRIARCLTAVMDGLLKAYEEYDPEDDGYVAAVTPETTNADAVELMGTPWINARWEGVSYDKENRCFISCVLFNNQFGISFVIDDAPWLSKLHPDFRDRLVYEMGGEDAK</sequence>
<reference evidence="1 2" key="1">
    <citation type="submission" date="2020-10" db="EMBL/GenBank/DDBJ databases">
        <title>Investigation of anaerobic biodegradation of phenanthrene by a sulfate-dependent Geobacter anodireducens strain PheS2.</title>
        <authorList>
            <person name="Zhang Z."/>
        </authorList>
    </citation>
    <scope>NUCLEOTIDE SEQUENCE [LARGE SCALE GENOMIC DNA]</scope>
    <source>
        <strain evidence="1 2">PheS2</strain>
    </source>
</reference>
<evidence type="ECO:0000313" key="2">
    <source>
        <dbReference type="Proteomes" id="UP000618926"/>
    </source>
</evidence>
<name>A0ABR9NY08_9BACT</name>
<dbReference type="EMBL" id="JADBFD010000022">
    <property type="protein sequence ID" value="MBE2889130.1"/>
    <property type="molecule type" value="Genomic_DNA"/>
</dbReference>
<keyword evidence="2" id="KW-1185">Reference proteome</keyword>
<evidence type="ECO:0000313" key="1">
    <source>
        <dbReference type="EMBL" id="MBE2889130.1"/>
    </source>
</evidence>
<dbReference type="RefSeq" id="WP_192905845.1">
    <property type="nucleotide sequence ID" value="NZ_JADBFD010000022.1"/>
</dbReference>
<protein>
    <recommendedName>
        <fullName evidence="3">Phage protein</fullName>
    </recommendedName>
</protein>
<evidence type="ECO:0008006" key="3">
    <source>
        <dbReference type="Google" id="ProtNLM"/>
    </source>
</evidence>
<dbReference type="Proteomes" id="UP000618926">
    <property type="component" value="Unassembled WGS sequence"/>
</dbReference>